<feature type="transmembrane region" description="Helical" evidence="1">
    <location>
        <begin position="118"/>
        <end position="138"/>
    </location>
</feature>
<dbReference type="AlphaFoldDB" id="A0A556AMS2"/>
<dbReference type="Gene3D" id="3.30.70.100">
    <property type="match status" value="1"/>
</dbReference>
<evidence type="ECO:0000313" key="3">
    <source>
        <dbReference type="EMBL" id="TSH94167.1"/>
    </source>
</evidence>
<dbReference type="OrthoDB" id="1494254at2"/>
<keyword evidence="4" id="KW-1185">Reference proteome</keyword>
<accession>A0A556AMS2</accession>
<dbReference type="SUPFAM" id="SSF54909">
    <property type="entry name" value="Dimeric alpha+beta barrel"/>
    <property type="match status" value="1"/>
</dbReference>
<proteinExistence type="predicted"/>
<sequence>MASPLDDNLPVTLLITRRVAAARYNDFLAWLHEGEDMASAFPGYLGSGTLEPPPGGTDYQMVFRFANEAQLAAWARSPQRQAWLDRGRDLVHEARAVRAQGLEGWFGTSAPPRWKQAVTIWLVFFPVSLAFTAMLGHYLEALPLFWRVLFSTTMLTPIMVFVFIPLATRVLRRWLVPQPHGVDVRKPA</sequence>
<dbReference type="PANTHER" id="PTHR40057">
    <property type="entry name" value="SLR1162 PROTEIN"/>
    <property type="match status" value="1"/>
</dbReference>
<gene>
    <name evidence="3" type="ORF">FOZ76_12690</name>
</gene>
<evidence type="ECO:0000259" key="2">
    <source>
        <dbReference type="Pfam" id="PF03992"/>
    </source>
</evidence>
<keyword evidence="3" id="KW-0503">Monooxygenase</keyword>
<dbReference type="EMBL" id="VLTJ01000025">
    <property type="protein sequence ID" value="TSH94167.1"/>
    <property type="molecule type" value="Genomic_DNA"/>
</dbReference>
<dbReference type="Proteomes" id="UP000318405">
    <property type="component" value="Unassembled WGS sequence"/>
</dbReference>
<keyword evidence="1" id="KW-1133">Transmembrane helix</keyword>
<dbReference type="RefSeq" id="WP_143948641.1">
    <property type="nucleotide sequence ID" value="NZ_BAABMB010000006.1"/>
</dbReference>
<feature type="transmembrane region" description="Helical" evidence="1">
    <location>
        <begin position="144"/>
        <end position="164"/>
    </location>
</feature>
<feature type="domain" description="ABM" evidence="2">
    <location>
        <begin position="11"/>
        <end position="84"/>
    </location>
</feature>
<keyword evidence="1" id="KW-0472">Membrane</keyword>
<evidence type="ECO:0000313" key="4">
    <source>
        <dbReference type="Proteomes" id="UP000318405"/>
    </source>
</evidence>
<comment type="caution">
    <text evidence="3">The sequence shown here is derived from an EMBL/GenBank/DDBJ whole genome shotgun (WGS) entry which is preliminary data.</text>
</comment>
<dbReference type="InterPro" id="IPR011008">
    <property type="entry name" value="Dimeric_a/b-barrel"/>
</dbReference>
<protein>
    <submittedName>
        <fullName evidence="3">Antibiotic biosynthesis monooxygenase</fullName>
    </submittedName>
</protein>
<keyword evidence="1" id="KW-0812">Transmembrane</keyword>
<dbReference type="GO" id="GO:0004497">
    <property type="term" value="F:monooxygenase activity"/>
    <property type="evidence" value="ECO:0007669"/>
    <property type="project" value="UniProtKB-KW"/>
</dbReference>
<dbReference type="InterPro" id="IPR038762">
    <property type="entry name" value="ABM_predict"/>
</dbReference>
<evidence type="ECO:0000256" key="1">
    <source>
        <dbReference type="SAM" id="Phobius"/>
    </source>
</evidence>
<reference evidence="3 4" key="1">
    <citation type="submission" date="2019-07" db="EMBL/GenBank/DDBJ databases">
        <title>Qingshengfaniella alkalisoli gen. nov., sp. nov., isolated from saline soil.</title>
        <authorList>
            <person name="Xu L."/>
            <person name="Huang X.-X."/>
            <person name="Sun J.-Q."/>
        </authorList>
    </citation>
    <scope>NUCLEOTIDE SEQUENCE [LARGE SCALE GENOMIC DNA]</scope>
    <source>
        <strain evidence="3 4">DSM 27279</strain>
    </source>
</reference>
<organism evidence="3 4">
    <name type="scientific">Verticiella sediminum</name>
    <dbReference type="NCBI Taxonomy" id="1247510"/>
    <lineage>
        <taxon>Bacteria</taxon>
        <taxon>Pseudomonadati</taxon>
        <taxon>Pseudomonadota</taxon>
        <taxon>Betaproteobacteria</taxon>
        <taxon>Burkholderiales</taxon>
        <taxon>Alcaligenaceae</taxon>
        <taxon>Verticiella</taxon>
    </lineage>
</organism>
<dbReference type="Pfam" id="PF03992">
    <property type="entry name" value="ABM"/>
    <property type="match status" value="1"/>
</dbReference>
<name>A0A556AMS2_9BURK</name>
<keyword evidence="3" id="KW-0560">Oxidoreductase</keyword>
<dbReference type="InterPro" id="IPR007138">
    <property type="entry name" value="ABM_dom"/>
</dbReference>
<dbReference type="PANTHER" id="PTHR40057:SF1">
    <property type="entry name" value="SLR1162 PROTEIN"/>
    <property type="match status" value="1"/>
</dbReference>